<dbReference type="RefSeq" id="XP_029299099.1">
    <property type="nucleotide sequence ID" value="XM_029443239.1"/>
</dbReference>
<sequence>MDLPVVATVHLNIFSNKTVVRDLLRSHGFVLTDLGSDQVRVEGSYLKLKAVKASLEQLLDSQTTTDFTQVPKASTGAISKRHNSNSSVSDGNRGRNKPPHASPSSRTTFPSRASRESFVVDVDLFRYADRLRKEDIVGILKNHDVNMEVDDIGESINITLQGKRARTAVGKLQSLLNDLNNSLRTQEVPLKDMDHEGKALLGKIRNDENIYNSVLVCLINDKVHLIGPSGEGFELKERLLGRPREQSGRTGRTLVRSSTTRDRGAVDKISPAAGYSPPAEPKLRAATVSRYFRRSRSDPCRRSREERVNMQEVVNRTPKSPKKLFSRILKFFNIHKGK</sequence>
<dbReference type="OrthoDB" id="9948435at2759"/>
<feature type="region of interest" description="Disordered" evidence="1">
    <location>
        <begin position="70"/>
        <end position="112"/>
    </location>
</feature>
<keyword evidence="2" id="KW-1185">Reference proteome</keyword>
<dbReference type="PANTHER" id="PTHR15225">
    <property type="entry name" value="INTERFERON-INDUCED PROTEIN 35/NMI N-MYC/STAT INTERACTING PROTEIN"/>
    <property type="match status" value="1"/>
</dbReference>
<dbReference type="GeneID" id="115015712"/>
<proteinExistence type="predicted"/>
<feature type="compositionally biased region" description="Polar residues" evidence="1">
    <location>
        <begin position="102"/>
        <end position="111"/>
    </location>
</feature>
<evidence type="ECO:0000313" key="4">
    <source>
        <dbReference type="RefSeq" id="XP_029299098.1"/>
    </source>
</evidence>
<dbReference type="Proteomes" id="UP000504630">
    <property type="component" value="Chromosome 11"/>
</dbReference>
<protein>
    <submittedName>
        <fullName evidence="3 4">Uncharacterized protein LOC115015712</fullName>
    </submittedName>
</protein>
<dbReference type="AlphaFoldDB" id="A0A6J2QME7"/>
<dbReference type="RefSeq" id="XP_029299100.1">
    <property type="nucleotide sequence ID" value="XM_029443240.1"/>
</dbReference>
<accession>A0A6J2QME7</accession>
<dbReference type="PANTHER" id="PTHR15225:SF8">
    <property type="entry name" value="RNA-BINDING PROTEIN 43"/>
    <property type="match status" value="1"/>
</dbReference>
<evidence type="ECO:0000313" key="3">
    <source>
        <dbReference type="RefSeq" id="XP_029299097.1"/>
    </source>
</evidence>
<dbReference type="CTD" id="375287"/>
<name>A0A6J2QME7_COTGO</name>
<dbReference type="KEGG" id="cgob:115015712"/>
<gene>
    <name evidence="3 4 5 6" type="primary">LOC115015712</name>
</gene>
<dbReference type="RefSeq" id="XP_029299098.1">
    <property type="nucleotide sequence ID" value="XM_029443238.1"/>
</dbReference>
<evidence type="ECO:0000313" key="6">
    <source>
        <dbReference type="RefSeq" id="XP_029299100.1"/>
    </source>
</evidence>
<dbReference type="RefSeq" id="XP_029299097.1">
    <property type="nucleotide sequence ID" value="XM_029443237.1"/>
</dbReference>
<reference evidence="3 4" key="1">
    <citation type="submission" date="2025-04" db="UniProtKB">
        <authorList>
            <consortium name="RefSeq"/>
        </authorList>
    </citation>
    <scope>IDENTIFICATION</scope>
</reference>
<evidence type="ECO:0000313" key="2">
    <source>
        <dbReference type="Proteomes" id="UP000504630"/>
    </source>
</evidence>
<evidence type="ECO:0000313" key="5">
    <source>
        <dbReference type="RefSeq" id="XP_029299099.1"/>
    </source>
</evidence>
<organism evidence="2 5">
    <name type="scientific">Cottoperca gobio</name>
    <name type="common">Frogmouth</name>
    <name type="synonym">Aphritis gobio</name>
    <dbReference type="NCBI Taxonomy" id="56716"/>
    <lineage>
        <taxon>Eukaryota</taxon>
        <taxon>Metazoa</taxon>
        <taxon>Chordata</taxon>
        <taxon>Craniata</taxon>
        <taxon>Vertebrata</taxon>
        <taxon>Euteleostomi</taxon>
        <taxon>Actinopterygii</taxon>
        <taxon>Neopterygii</taxon>
        <taxon>Teleostei</taxon>
        <taxon>Neoteleostei</taxon>
        <taxon>Acanthomorphata</taxon>
        <taxon>Eupercaria</taxon>
        <taxon>Perciformes</taxon>
        <taxon>Notothenioidei</taxon>
        <taxon>Bovichtidae</taxon>
        <taxon>Cottoperca</taxon>
    </lineage>
</organism>
<feature type="region of interest" description="Disordered" evidence="1">
    <location>
        <begin position="243"/>
        <end position="280"/>
    </location>
</feature>
<evidence type="ECO:0000256" key="1">
    <source>
        <dbReference type="SAM" id="MobiDB-lite"/>
    </source>
</evidence>